<sequence>MSTPPPDSVRGTPTVVAVGKPVPGNAGDCRVREDSGAKAAVGTTSTVIAGGGCRGTGLVVPHRRRRQGEAPARRTTAALHRPLGMVHRLHRLESHGSAQGRGAG</sequence>
<comment type="caution">
    <text evidence="2">The sequence shown here is derived from an EMBL/GenBank/DDBJ whole genome shotgun (WGS) entry which is preliminary data.</text>
</comment>
<gene>
    <name evidence="2" type="ORF">GCM10010405_13960</name>
</gene>
<accession>A0ABN3JKG4</accession>
<dbReference type="Proteomes" id="UP001501638">
    <property type="component" value="Unassembled WGS sequence"/>
</dbReference>
<evidence type="ECO:0000313" key="3">
    <source>
        <dbReference type="Proteomes" id="UP001501638"/>
    </source>
</evidence>
<protein>
    <submittedName>
        <fullName evidence="2">Uncharacterized protein</fullName>
    </submittedName>
</protein>
<dbReference type="EMBL" id="BAAASZ010000011">
    <property type="protein sequence ID" value="GAA2432238.1"/>
    <property type="molecule type" value="Genomic_DNA"/>
</dbReference>
<evidence type="ECO:0000256" key="1">
    <source>
        <dbReference type="SAM" id="MobiDB-lite"/>
    </source>
</evidence>
<proteinExistence type="predicted"/>
<evidence type="ECO:0000313" key="2">
    <source>
        <dbReference type="EMBL" id="GAA2432238.1"/>
    </source>
</evidence>
<organism evidence="2 3">
    <name type="scientific">Streptomyces macrosporus</name>
    <dbReference type="NCBI Taxonomy" id="44032"/>
    <lineage>
        <taxon>Bacteria</taxon>
        <taxon>Bacillati</taxon>
        <taxon>Actinomycetota</taxon>
        <taxon>Actinomycetes</taxon>
        <taxon>Kitasatosporales</taxon>
        <taxon>Streptomycetaceae</taxon>
        <taxon>Streptomyces</taxon>
    </lineage>
</organism>
<reference evidence="2 3" key="1">
    <citation type="journal article" date="2019" name="Int. J. Syst. Evol. Microbiol.">
        <title>The Global Catalogue of Microorganisms (GCM) 10K type strain sequencing project: providing services to taxonomists for standard genome sequencing and annotation.</title>
        <authorList>
            <consortium name="The Broad Institute Genomics Platform"/>
            <consortium name="The Broad Institute Genome Sequencing Center for Infectious Disease"/>
            <person name="Wu L."/>
            <person name="Ma J."/>
        </authorList>
    </citation>
    <scope>NUCLEOTIDE SEQUENCE [LARGE SCALE GENOMIC DNA]</scope>
    <source>
        <strain evidence="2 3">JCM 6305</strain>
    </source>
</reference>
<feature type="region of interest" description="Disordered" evidence="1">
    <location>
        <begin position="1"/>
        <end position="31"/>
    </location>
</feature>
<name>A0ABN3JKG4_9ACTN</name>
<keyword evidence="3" id="KW-1185">Reference proteome</keyword>